<sequence length="430" mass="46388">MLAARAGRSFASFSTRRFAAAPRMNIISKRQKASSGSTPEAASSEAAVALHNRGKEHAEKLLSFINYAWTTFHAVEEAARRLVAAGFTRISEREPWSVQPGGRYFFTRNMSTVVAFAVGTKFQPGNGFYMVGAHTDSPCLKLKPVTASNKSGYNMINVETYGGGLWYTWYDRDLGLAGRVLLREDPAGTAVGGGSSLKHRLVKIDRPLMRIPMLAIHLQRDIHTAGFKPNLQTNFAPLLATAVKTQILGETAAAAAASGHRHSPLLLSLLASELGCPPEAIVDFEMHLVDVQPGVLGGAHGEFVFAGRLDNLAMSYVALQGAGGPVMRDTITRVAAALSGGQEVVGAVERTLRNSFLISADMAHALHPNYSDKRGGPAPRHTLPRVLRTQRHAVWVHHRAHSVIQPRLPYSGLRDSAAVNAQHPGAVRYG</sequence>
<dbReference type="InterPro" id="IPR023358">
    <property type="entry name" value="Peptidase_M18_dom2"/>
</dbReference>
<dbReference type="AlphaFoldDB" id="D8TUW4"/>
<dbReference type="Proteomes" id="UP000001058">
    <property type="component" value="Unassembled WGS sequence"/>
</dbReference>
<comment type="cofactor">
    <cofactor evidence="2">
        <name>Zn(2+)</name>
        <dbReference type="ChEBI" id="CHEBI:29105"/>
    </cofactor>
</comment>
<dbReference type="eggNOG" id="KOG2596">
    <property type="taxonomic scope" value="Eukaryota"/>
</dbReference>
<dbReference type="FunFam" id="2.30.250.10:FF:000001">
    <property type="entry name" value="Aspartyl aminopeptidase 1"/>
    <property type="match status" value="1"/>
</dbReference>
<evidence type="ECO:0000256" key="2">
    <source>
        <dbReference type="ARBA" id="ARBA00001947"/>
    </source>
</evidence>
<keyword evidence="13" id="KW-1185">Reference proteome</keyword>
<dbReference type="SUPFAM" id="SSF101821">
    <property type="entry name" value="Aminopeptidase/glucanase lid domain"/>
    <property type="match status" value="1"/>
</dbReference>
<dbReference type="EC" id="3.4.11.21" evidence="4"/>
<dbReference type="RefSeq" id="XP_002950223.1">
    <property type="nucleotide sequence ID" value="XM_002950177.1"/>
</dbReference>
<dbReference type="Pfam" id="PF02127">
    <property type="entry name" value="Peptidase_M18"/>
    <property type="match status" value="1"/>
</dbReference>
<dbReference type="KEGG" id="vcn:VOLCADRAFT_104613"/>
<dbReference type="STRING" id="3068.D8TUW4"/>
<evidence type="ECO:0000256" key="9">
    <source>
        <dbReference type="ARBA" id="ARBA00022833"/>
    </source>
</evidence>
<reference evidence="12 13" key="1">
    <citation type="journal article" date="2010" name="Science">
        <title>Genomic analysis of organismal complexity in the multicellular green alga Volvox carteri.</title>
        <authorList>
            <person name="Prochnik S.E."/>
            <person name="Umen J."/>
            <person name="Nedelcu A.M."/>
            <person name="Hallmann A."/>
            <person name="Miller S.M."/>
            <person name="Nishii I."/>
            <person name="Ferris P."/>
            <person name="Kuo A."/>
            <person name="Mitros T."/>
            <person name="Fritz-Laylin L.K."/>
            <person name="Hellsten U."/>
            <person name="Chapman J."/>
            <person name="Simakov O."/>
            <person name="Rensing S.A."/>
            <person name="Terry A."/>
            <person name="Pangilinan J."/>
            <person name="Kapitonov V."/>
            <person name="Jurka J."/>
            <person name="Salamov A."/>
            <person name="Shapiro H."/>
            <person name="Schmutz J."/>
            <person name="Grimwood J."/>
            <person name="Lindquist E."/>
            <person name="Lucas S."/>
            <person name="Grigoriev I.V."/>
            <person name="Schmitt R."/>
            <person name="Kirk D."/>
            <person name="Rokhsar D.S."/>
        </authorList>
    </citation>
    <scope>NUCLEOTIDE SEQUENCE [LARGE SCALE GENOMIC DNA]</scope>
    <source>
        <strain evidence="13">f. Nagariensis / Eve</strain>
    </source>
</reference>
<dbReference type="GeneID" id="9619693"/>
<dbReference type="GO" id="GO:0005737">
    <property type="term" value="C:cytoplasm"/>
    <property type="evidence" value="ECO:0007669"/>
    <property type="project" value="UniProtKB-ARBA"/>
</dbReference>
<evidence type="ECO:0000256" key="1">
    <source>
        <dbReference type="ARBA" id="ARBA00001335"/>
    </source>
</evidence>
<dbReference type="GO" id="GO:0008237">
    <property type="term" value="F:metallopeptidase activity"/>
    <property type="evidence" value="ECO:0007669"/>
    <property type="project" value="UniProtKB-KW"/>
</dbReference>
<keyword evidence="10 11" id="KW-0482">Metalloprotease</keyword>
<comment type="catalytic activity">
    <reaction evidence="1">
        <text>Release of an N-terminal aspartate or glutamate from a peptide, with a preference for aspartate.</text>
        <dbReference type="EC" id="3.4.11.21"/>
    </reaction>
</comment>
<dbReference type="InterPro" id="IPR001948">
    <property type="entry name" value="Peptidase_M18"/>
</dbReference>
<keyword evidence="5 11" id="KW-0031">Aminopeptidase</keyword>
<dbReference type="Gene3D" id="2.30.250.10">
    <property type="entry name" value="Aminopeptidase i, Domain 2"/>
    <property type="match status" value="1"/>
</dbReference>
<dbReference type="Gene3D" id="3.40.630.10">
    <property type="entry name" value="Zn peptidases"/>
    <property type="match status" value="2"/>
</dbReference>
<proteinExistence type="inferred from homology"/>
<dbReference type="SUPFAM" id="SSF53187">
    <property type="entry name" value="Zn-dependent exopeptidases"/>
    <property type="match status" value="1"/>
</dbReference>
<dbReference type="PANTHER" id="PTHR28570">
    <property type="entry name" value="ASPARTYL AMINOPEPTIDASE"/>
    <property type="match status" value="1"/>
</dbReference>
<organism evidence="13">
    <name type="scientific">Volvox carteri f. nagariensis</name>
    <dbReference type="NCBI Taxonomy" id="3068"/>
    <lineage>
        <taxon>Eukaryota</taxon>
        <taxon>Viridiplantae</taxon>
        <taxon>Chlorophyta</taxon>
        <taxon>core chlorophytes</taxon>
        <taxon>Chlorophyceae</taxon>
        <taxon>CS clade</taxon>
        <taxon>Chlamydomonadales</taxon>
        <taxon>Volvocaceae</taxon>
        <taxon>Volvox</taxon>
    </lineage>
</organism>
<evidence type="ECO:0000256" key="3">
    <source>
        <dbReference type="ARBA" id="ARBA00008290"/>
    </source>
</evidence>
<evidence type="ECO:0000313" key="12">
    <source>
        <dbReference type="EMBL" id="EFJ48891.1"/>
    </source>
</evidence>
<keyword evidence="6 11" id="KW-0645">Protease</keyword>
<dbReference type="FunCoup" id="D8TUW4">
    <property type="interactions" value="2069"/>
</dbReference>
<dbReference type="EMBL" id="GL378338">
    <property type="protein sequence ID" value="EFJ48891.1"/>
    <property type="molecule type" value="Genomic_DNA"/>
</dbReference>
<dbReference type="GO" id="GO:0008270">
    <property type="term" value="F:zinc ion binding"/>
    <property type="evidence" value="ECO:0007669"/>
    <property type="project" value="InterPro"/>
</dbReference>
<evidence type="ECO:0000256" key="4">
    <source>
        <dbReference type="ARBA" id="ARBA00011965"/>
    </source>
</evidence>
<keyword evidence="9 11" id="KW-0862">Zinc</keyword>
<evidence type="ECO:0000256" key="10">
    <source>
        <dbReference type="ARBA" id="ARBA00023049"/>
    </source>
</evidence>
<evidence type="ECO:0000256" key="6">
    <source>
        <dbReference type="ARBA" id="ARBA00022670"/>
    </source>
</evidence>
<keyword evidence="7 11" id="KW-0479">Metal-binding</keyword>
<dbReference type="GO" id="GO:0004177">
    <property type="term" value="F:aminopeptidase activity"/>
    <property type="evidence" value="ECO:0007669"/>
    <property type="project" value="UniProtKB-KW"/>
</dbReference>
<comment type="similarity">
    <text evidence="3 11">Belongs to the peptidase M18 family.</text>
</comment>
<gene>
    <name evidence="12" type="ORF">VOLCADRAFT_104613</name>
</gene>
<protein>
    <recommendedName>
        <fullName evidence="4">aspartyl aminopeptidase</fullName>
        <ecNumber evidence="4">3.4.11.21</ecNumber>
    </recommendedName>
</protein>
<dbReference type="InParanoid" id="D8TUW4"/>
<dbReference type="PANTHER" id="PTHR28570:SF3">
    <property type="entry name" value="ASPARTYL AMINOPEPTIDASE"/>
    <property type="match status" value="1"/>
</dbReference>
<dbReference type="GO" id="GO:0006508">
    <property type="term" value="P:proteolysis"/>
    <property type="evidence" value="ECO:0007669"/>
    <property type="project" value="UniProtKB-KW"/>
</dbReference>
<keyword evidence="8 11" id="KW-0378">Hydrolase</keyword>
<accession>D8TUW4</accession>
<name>D8TUW4_VOLCA</name>
<evidence type="ECO:0000313" key="13">
    <source>
        <dbReference type="Proteomes" id="UP000001058"/>
    </source>
</evidence>
<evidence type="ECO:0000256" key="8">
    <source>
        <dbReference type="ARBA" id="ARBA00022801"/>
    </source>
</evidence>
<evidence type="ECO:0000256" key="7">
    <source>
        <dbReference type="ARBA" id="ARBA00022723"/>
    </source>
</evidence>
<dbReference type="PRINTS" id="PR00932">
    <property type="entry name" value="AMINO1PTASE"/>
</dbReference>
<evidence type="ECO:0000256" key="11">
    <source>
        <dbReference type="RuleBase" id="RU004386"/>
    </source>
</evidence>
<dbReference type="OrthoDB" id="9880441at2759"/>
<evidence type="ECO:0000256" key="5">
    <source>
        <dbReference type="ARBA" id="ARBA00022438"/>
    </source>
</evidence>